<organism evidence="2 3">
    <name type="scientific">Caenorhabditis angaria</name>
    <dbReference type="NCBI Taxonomy" id="860376"/>
    <lineage>
        <taxon>Eukaryota</taxon>
        <taxon>Metazoa</taxon>
        <taxon>Ecdysozoa</taxon>
        <taxon>Nematoda</taxon>
        <taxon>Chromadorea</taxon>
        <taxon>Rhabditida</taxon>
        <taxon>Rhabditina</taxon>
        <taxon>Rhabditomorpha</taxon>
        <taxon>Rhabditoidea</taxon>
        <taxon>Rhabditidae</taxon>
        <taxon>Peloderinae</taxon>
        <taxon>Caenorhabditis</taxon>
    </lineage>
</organism>
<gene>
    <name evidence="2" type="ORF">CAMP_LOCUS2813</name>
</gene>
<comment type="caution">
    <text evidence="2">The sequence shown here is derived from an EMBL/GenBank/DDBJ whole genome shotgun (WGS) entry which is preliminary data.</text>
</comment>
<evidence type="ECO:0000313" key="3">
    <source>
        <dbReference type="Proteomes" id="UP001152747"/>
    </source>
</evidence>
<feature type="chain" id="PRO_5040144983" evidence="1">
    <location>
        <begin position="18"/>
        <end position="110"/>
    </location>
</feature>
<keyword evidence="3" id="KW-1185">Reference proteome</keyword>
<dbReference type="PANTHER" id="PTHR35182:SF1">
    <property type="entry name" value="COLD-SHOCK PROTEIN-RELATED"/>
    <property type="match status" value="1"/>
</dbReference>
<dbReference type="Proteomes" id="UP001152747">
    <property type="component" value="Unassembled WGS sequence"/>
</dbReference>
<protein>
    <submittedName>
        <fullName evidence="2">Uncharacterized protein</fullName>
    </submittedName>
</protein>
<keyword evidence="1" id="KW-0732">Signal</keyword>
<reference evidence="2" key="1">
    <citation type="submission" date="2022-11" db="EMBL/GenBank/DDBJ databases">
        <authorList>
            <person name="Kikuchi T."/>
        </authorList>
    </citation>
    <scope>NUCLEOTIDE SEQUENCE</scope>
    <source>
        <strain evidence="2">PS1010</strain>
    </source>
</reference>
<evidence type="ECO:0000313" key="2">
    <source>
        <dbReference type="EMBL" id="CAI5440176.1"/>
    </source>
</evidence>
<dbReference type="PANTHER" id="PTHR35182">
    <property type="entry name" value="PROTEIN CBG13762"/>
    <property type="match status" value="1"/>
</dbReference>
<proteinExistence type="predicted"/>
<evidence type="ECO:0000256" key="1">
    <source>
        <dbReference type="SAM" id="SignalP"/>
    </source>
</evidence>
<accession>A0A9P1I8E8</accession>
<dbReference type="AlphaFoldDB" id="A0A9P1I8E8"/>
<sequence>MSSSSSLVFLILGLVLSIDCFLGVIEVKAGTSVDIELDGSGALEKYVGSKVYTFNFSGPNRGFFTDNATKAKVAASNLQIKGNTLVITKATKADAAKYRRGSDGIELVVL</sequence>
<feature type="signal peptide" evidence="1">
    <location>
        <begin position="1"/>
        <end position="17"/>
    </location>
</feature>
<dbReference type="EMBL" id="CANHGI010000001">
    <property type="protein sequence ID" value="CAI5440176.1"/>
    <property type="molecule type" value="Genomic_DNA"/>
</dbReference>
<name>A0A9P1I8E8_9PELO</name>